<evidence type="ECO:0008006" key="3">
    <source>
        <dbReference type="Google" id="ProtNLM"/>
    </source>
</evidence>
<evidence type="ECO:0000313" key="2">
    <source>
        <dbReference type="EMBL" id="VAW55655.1"/>
    </source>
</evidence>
<comment type="similarity">
    <text evidence="1">Belongs to the UPF0149 family.</text>
</comment>
<accession>A0A3B0WIH9</accession>
<dbReference type="AlphaFoldDB" id="A0A3B0WIH9"/>
<dbReference type="GO" id="GO:0005829">
    <property type="term" value="C:cytosol"/>
    <property type="evidence" value="ECO:0007669"/>
    <property type="project" value="TreeGrafter"/>
</dbReference>
<dbReference type="NCBIfam" id="TIGR02292">
    <property type="entry name" value="ygfB_yecA"/>
    <property type="match status" value="1"/>
</dbReference>
<dbReference type="Pfam" id="PF03695">
    <property type="entry name" value="UPF0149"/>
    <property type="match status" value="1"/>
</dbReference>
<dbReference type="InterPro" id="IPR011978">
    <property type="entry name" value="YgfB-like"/>
</dbReference>
<name>A0A3B0WIH9_9ZZZZ</name>
<dbReference type="PANTHER" id="PTHR37528:SF1">
    <property type="entry name" value="UPF0149 PROTEIN YGFB"/>
    <property type="match status" value="1"/>
</dbReference>
<dbReference type="InterPro" id="IPR036255">
    <property type="entry name" value="YgfB-like_sf"/>
</dbReference>
<organism evidence="2">
    <name type="scientific">hydrothermal vent metagenome</name>
    <dbReference type="NCBI Taxonomy" id="652676"/>
    <lineage>
        <taxon>unclassified sequences</taxon>
        <taxon>metagenomes</taxon>
        <taxon>ecological metagenomes</taxon>
    </lineage>
</organism>
<protein>
    <recommendedName>
        <fullName evidence="3">YecA family protein</fullName>
    </recommendedName>
</protein>
<evidence type="ECO:0000256" key="1">
    <source>
        <dbReference type="ARBA" id="ARBA00038308"/>
    </source>
</evidence>
<gene>
    <name evidence="2" type="ORF">MNBD_GAMMA05-2215</name>
</gene>
<dbReference type="Gene3D" id="1.20.120.740">
    <property type="entry name" value="YgfB uncharacterised protein family UPF0149, PF03695"/>
    <property type="match status" value="1"/>
</dbReference>
<dbReference type="SUPFAM" id="SSF101327">
    <property type="entry name" value="YgfB-like"/>
    <property type="match status" value="1"/>
</dbReference>
<dbReference type="PANTHER" id="PTHR37528">
    <property type="entry name" value="UPF0149 PROTEIN YGFB"/>
    <property type="match status" value="1"/>
</dbReference>
<proteinExistence type="inferred from homology"/>
<sequence>MQSFPDIPQLEELLFDVDATLGAIESQGALCGMLCAQGATEASQWMLHVLGEHEESTSSLQQAGKKLLEIHQLSVEQMNDIDSDFELMLPDDDEPLETRVEALGIWCQGFVFGLAIGGIKEDTELPADSKELIKDIVEISRAGYVVDEEAELAVAEEGDEEDEVAFMEVSEYVRMGTLLIYEELQPLQSSQTVH</sequence>
<reference evidence="2" key="1">
    <citation type="submission" date="2018-06" db="EMBL/GenBank/DDBJ databases">
        <authorList>
            <person name="Zhirakovskaya E."/>
        </authorList>
    </citation>
    <scope>NUCLEOTIDE SEQUENCE</scope>
</reference>
<dbReference type="EMBL" id="UOFE01000049">
    <property type="protein sequence ID" value="VAW55655.1"/>
    <property type="molecule type" value="Genomic_DNA"/>
</dbReference>